<feature type="transmembrane region" description="Helical" evidence="8">
    <location>
        <begin position="297"/>
        <end position="318"/>
    </location>
</feature>
<proteinExistence type="predicted"/>
<dbReference type="AlphaFoldDB" id="A0A6G6WGL5"/>
<dbReference type="GO" id="GO:0005886">
    <property type="term" value="C:plasma membrane"/>
    <property type="evidence" value="ECO:0007669"/>
    <property type="project" value="UniProtKB-SubCell"/>
</dbReference>
<feature type="transmembrane region" description="Helical" evidence="8">
    <location>
        <begin position="25"/>
        <end position="47"/>
    </location>
</feature>
<feature type="transmembrane region" description="Helical" evidence="8">
    <location>
        <begin position="181"/>
        <end position="200"/>
    </location>
</feature>
<accession>A0A6G6WGL5</accession>
<evidence type="ECO:0000256" key="3">
    <source>
        <dbReference type="ARBA" id="ARBA00022475"/>
    </source>
</evidence>
<dbReference type="InterPro" id="IPR011701">
    <property type="entry name" value="MFS"/>
</dbReference>
<dbReference type="Proteomes" id="UP000502996">
    <property type="component" value="Chromosome"/>
</dbReference>
<evidence type="ECO:0000259" key="9">
    <source>
        <dbReference type="PROSITE" id="PS50850"/>
    </source>
</evidence>
<feature type="domain" description="Major facilitator superfamily (MFS) profile" evidence="9">
    <location>
        <begin position="22"/>
        <end position="417"/>
    </location>
</feature>
<name>A0A6G6WGL5_9ACTN</name>
<comment type="subcellular location">
    <subcellularLocation>
        <location evidence="1">Cell membrane</location>
        <topology evidence="1">Multi-pass membrane protein</topology>
    </subcellularLocation>
</comment>
<feature type="compositionally biased region" description="Basic residues" evidence="7">
    <location>
        <begin position="471"/>
        <end position="484"/>
    </location>
</feature>
<sequence>MSAASPAPSPAPSGFWRALPREGRLMLSIVVVEFLGTGLVLPFTVVYLHEVRGFDLGDVGLLLGLPPLMGLLIVGPGGSAIDRLGARRIQLGVLTLMAVSNVLLAMARTETVAAVALAVQGIAFGASWPAWQAVVASVIPSQLRQRYFGVNFTLLNLGVGIGGVVGGLFVDVDNAASFQAIYLADGASYLPALLLLLGPLRHIGAAVTRSSADADAPATGYLAVFRSPAMATLTVLSFVSSYVGYSQLNTGFPAYARAVGEVSTRGLGLAFGANTLVIVLLQLVVLQRIEGRRRTRVIAVMGVVWSLAWLLLGLSGLVSGTLGATLLVAACASVFAFGETLLQPTIPALVNDLAPDHLRGRYNALSSGAFQLAAVIAPPVSGFLIGHALGSVYVGMLVVGCLLCGLLALARLEPQLPRHVNGVRARRRRRTVRSCRRWCHRRSEAPPARGPWLWKAASFRSHQCLTPCRGRQGRLRRRKRRTARGLRPEGVRP</sequence>
<feature type="transmembrane region" description="Helical" evidence="8">
    <location>
        <begin position="59"/>
        <end position="77"/>
    </location>
</feature>
<reference evidence="10 11" key="1">
    <citation type="submission" date="2020-02" db="EMBL/GenBank/DDBJ databases">
        <title>Full genome sequence of Nocardioides sp. R-3366.</title>
        <authorList>
            <person name="Im W.-T."/>
        </authorList>
    </citation>
    <scope>NUCLEOTIDE SEQUENCE [LARGE SCALE GENOMIC DNA]</scope>
    <source>
        <strain evidence="10 11">R-3366</strain>
    </source>
</reference>
<dbReference type="Gene3D" id="1.20.1250.20">
    <property type="entry name" value="MFS general substrate transporter like domains"/>
    <property type="match status" value="1"/>
</dbReference>
<dbReference type="InterPro" id="IPR036259">
    <property type="entry name" value="MFS_trans_sf"/>
</dbReference>
<keyword evidence="11" id="KW-1185">Reference proteome</keyword>
<evidence type="ECO:0000256" key="5">
    <source>
        <dbReference type="ARBA" id="ARBA00022989"/>
    </source>
</evidence>
<evidence type="ECO:0000313" key="11">
    <source>
        <dbReference type="Proteomes" id="UP000502996"/>
    </source>
</evidence>
<feature type="transmembrane region" description="Helical" evidence="8">
    <location>
        <begin position="221"/>
        <end position="245"/>
    </location>
</feature>
<organism evidence="10 11">
    <name type="scientific">Nocardioides anomalus</name>
    <dbReference type="NCBI Taxonomy" id="2712223"/>
    <lineage>
        <taxon>Bacteria</taxon>
        <taxon>Bacillati</taxon>
        <taxon>Actinomycetota</taxon>
        <taxon>Actinomycetes</taxon>
        <taxon>Propionibacteriales</taxon>
        <taxon>Nocardioidaceae</taxon>
        <taxon>Nocardioides</taxon>
    </lineage>
</organism>
<keyword evidence="6 8" id="KW-0472">Membrane</keyword>
<dbReference type="PANTHER" id="PTHR23517:SF2">
    <property type="entry name" value="MULTIDRUG RESISTANCE PROTEIN MDTH"/>
    <property type="match status" value="1"/>
</dbReference>
<evidence type="ECO:0000256" key="1">
    <source>
        <dbReference type="ARBA" id="ARBA00004651"/>
    </source>
</evidence>
<evidence type="ECO:0000313" key="10">
    <source>
        <dbReference type="EMBL" id="QIG44468.1"/>
    </source>
</evidence>
<dbReference type="Pfam" id="PF07690">
    <property type="entry name" value="MFS_1"/>
    <property type="match status" value="1"/>
</dbReference>
<dbReference type="PROSITE" id="PS50850">
    <property type="entry name" value="MFS"/>
    <property type="match status" value="1"/>
</dbReference>
<dbReference type="PANTHER" id="PTHR23517">
    <property type="entry name" value="RESISTANCE PROTEIN MDTM, PUTATIVE-RELATED-RELATED"/>
    <property type="match status" value="1"/>
</dbReference>
<dbReference type="InterPro" id="IPR020846">
    <property type="entry name" value="MFS_dom"/>
</dbReference>
<evidence type="ECO:0000256" key="7">
    <source>
        <dbReference type="SAM" id="MobiDB-lite"/>
    </source>
</evidence>
<evidence type="ECO:0000256" key="2">
    <source>
        <dbReference type="ARBA" id="ARBA00022448"/>
    </source>
</evidence>
<keyword evidence="3" id="KW-1003">Cell membrane</keyword>
<dbReference type="GO" id="GO:0022857">
    <property type="term" value="F:transmembrane transporter activity"/>
    <property type="evidence" value="ECO:0007669"/>
    <property type="project" value="InterPro"/>
</dbReference>
<protein>
    <submittedName>
        <fullName evidence="10">MFS transporter</fullName>
    </submittedName>
</protein>
<feature type="transmembrane region" description="Helical" evidence="8">
    <location>
        <begin position="391"/>
        <end position="410"/>
    </location>
</feature>
<evidence type="ECO:0000256" key="8">
    <source>
        <dbReference type="SAM" id="Phobius"/>
    </source>
</evidence>
<dbReference type="RefSeq" id="WP_165235946.1">
    <property type="nucleotide sequence ID" value="NZ_CP049257.1"/>
</dbReference>
<gene>
    <name evidence="10" type="ORF">G5V58_18275</name>
</gene>
<keyword evidence="5 8" id="KW-1133">Transmembrane helix</keyword>
<keyword evidence="2" id="KW-0813">Transport</keyword>
<evidence type="ECO:0000256" key="6">
    <source>
        <dbReference type="ARBA" id="ARBA00023136"/>
    </source>
</evidence>
<dbReference type="InterPro" id="IPR050171">
    <property type="entry name" value="MFS_Transporters"/>
</dbReference>
<feature type="transmembrane region" description="Helical" evidence="8">
    <location>
        <begin position="147"/>
        <end position="169"/>
    </location>
</feature>
<dbReference type="SUPFAM" id="SSF103473">
    <property type="entry name" value="MFS general substrate transporter"/>
    <property type="match status" value="1"/>
</dbReference>
<feature type="transmembrane region" description="Helical" evidence="8">
    <location>
        <begin position="265"/>
        <end position="285"/>
    </location>
</feature>
<keyword evidence="4 8" id="KW-0812">Transmembrane</keyword>
<dbReference type="KEGG" id="nano:G5V58_18275"/>
<feature type="transmembrane region" description="Helical" evidence="8">
    <location>
        <begin position="89"/>
        <end position="107"/>
    </location>
</feature>
<dbReference type="EMBL" id="CP049257">
    <property type="protein sequence ID" value="QIG44468.1"/>
    <property type="molecule type" value="Genomic_DNA"/>
</dbReference>
<evidence type="ECO:0000256" key="4">
    <source>
        <dbReference type="ARBA" id="ARBA00022692"/>
    </source>
</evidence>
<feature type="region of interest" description="Disordered" evidence="7">
    <location>
        <begin position="471"/>
        <end position="493"/>
    </location>
</feature>
<feature type="transmembrane region" description="Helical" evidence="8">
    <location>
        <begin position="113"/>
        <end position="135"/>
    </location>
</feature>